<dbReference type="EMBL" id="JYBP01000003">
    <property type="protein sequence ID" value="KJE25685.1"/>
    <property type="molecule type" value="Genomic_DNA"/>
</dbReference>
<evidence type="ECO:0000313" key="1">
    <source>
        <dbReference type="EMBL" id="KJE25685.1"/>
    </source>
</evidence>
<dbReference type="AlphaFoldDB" id="A0A0D8BNG8"/>
<comment type="caution">
    <text evidence="1">The sequence shown here is derived from an EMBL/GenBank/DDBJ whole genome shotgun (WGS) entry which is preliminary data.</text>
</comment>
<gene>
    <name evidence="1" type="ORF">LG52_1337</name>
</gene>
<organism evidence="1 2">
    <name type="scientific">Geobacillus kaustophilus</name>
    <dbReference type="NCBI Taxonomy" id="1462"/>
    <lineage>
        <taxon>Bacteria</taxon>
        <taxon>Bacillati</taxon>
        <taxon>Bacillota</taxon>
        <taxon>Bacilli</taxon>
        <taxon>Bacillales</taxon>
        <taxon>Anoxybacillaceae</taxon>
        <taxon>Geobacillus</taxon>
        <taxon>Geobacillus thermoleovorans group</taxon>
    </lineage>
</organism>
<evidence type="ECO:0000313" key="2">
    <source>
        <dbReference type="Proteomes" id="UP000032522"/>
    </source>
</evidence>
<protein>
    <submittedName>
        <fullName evidence="1">Uncharacterized protein</fullName>
    </submittedName>
</protein>
<accession>A0A0D8BNG8</accession>
<proteinExistence type="predicted"/>
<sequence length="53" mass="6392">MKRIRMNTPLSFMSGKRRNRWDTGMDMRLSLAYETFAKTTPKRGVFLFEIRTF</sequence>
<reference evidence="1 2" key="1">
    <citation type="submission" date="2015-01" db="EMBL/GenBank/DDBJ databases">
        <authorList>
            <person name="Filippidou S."/>
            <person name="Jeanneret N."/>
            <person name="Russel-Delif L."/>
            <person name="Junier T."/>
            <person name="Wunderlin T."/>
            <person name="Molina V."/>
            <person name="Johnson S.L."/>
            <person name="Davenport K.W."/>
            <person name="Chain P.S."/>
            <person name="Dorador C."/>
            <person name="Junier P."/>
        </authorList>
    </citation>
    <scope>NUCLEOTIDE SEQUENCE [LARGE SCALE GENOMIC DNA]</scope>
    <source>
        <strain evidence="1 2">Et7/4</strain>
    </source>
</reference>
<dbReference type="Proteomes" id="UP000032522">
    <property type="component" value="Unassembled WGS sequence"/>
</dbReference>
<name>A0A0D8BNG8_GEOKU</name>